<evidence type="ECO:0000313" key="3">
    <source>
        <dbReference type="Proteomes" id="UP000807025"/>
    </source>
</evidence>
<name>A0A9P5ZZR6_PLEER</name>
<comment type="caution">
    <text evidence="2">The sequence shown here is derived from an EMBL/GenBank/DDBJ whole genome shotgun (WGS) entry which is preliminary data.</text>
</comment>
<dbReference type="EMBL" id="MU154552">
    <property type="protein sequence ID" value="KAF9496442.1"/>
    <property type="molecule type" value="Genomic_DNA"/>
</dbReference>
<organism evidence="2 3">
    <name type="scientific">Pleurotus eryngii</name>
    <name type="common">Boletus of the steppes</name>
    <dbReference type="NCBI Taxonomy" id="5323"/>
    <lineage>
        <taxon>Eukaryota</taxon>
        <taxon>Fungi</taxon>
        <taxon>Dikarya</taxon>
        <taxon>Basidiomycota</taxon>
        <taxon>Agaricomycotina</taxon>
        <taxon>Agaricomycetes</taxon>
        <taxon>Agaricomycetidae</taxon>
        <taxon>Agaricales</taxon>
        <taxon>Pleurotineae</taxon>
        <taxon>Pleurotaceae</taxon>
        <taxon>Pleurotus</taxon>
    </lineage>
</organism>
<keyword evidence="1" id="KW-0812">Transmembrane</keyword>
<proteinExistence type="predicted"/>
<accession>A0A9P5ZZR6</accession>
<sequence length="56" mass="6337">MVLPFRFIINFGGGSATLGVGLRRIRTRKQFKACYLAPKKVGPVFALNELRPNYRP</sequence>
<dbReference type="Proteomes" id="UP000807025">
    <property type="component" value="Unassembled WGS sequence"/>
</dbReference>
<reference evidence="2" key="1">
    <citation type="submission" date="2020-11" db="EMBL/GenBank/DDBJ databases">
        <authorList>
            <consortium name="DOE Joint Genome Institute"/>
            <person name="Ahrendt S."/>
            <person name="Riley R."/>
            <person name="Andreopoulos W."/>
            <person name="Labutti K."/>
            <person name="Pangilinan J."/>
            <person name="Ruiz-Duenas F.J."/>
            <person name="Barrasa J.M."/>
            <person name="Sanchez-Garcia M."/>
            <person name="Camarero S."/>
            <person name="Miyauchi S."/>
            <person name="Serrano A."/>
            <person name="Linde D."/>
            <person name="Babiker R."/>
            <person name="Drula E."/>
            <person name="Ayuso-Fernandez I."/>
            <person name="Pacheco R."/>
            <person name="Padilla G."/>
            <person name="Ferreira P."/>
            <person name="Barriuso J."/>
            <person name="Kellner H."/>
            <person name="Castanera R."/>
            <person name="Alfaro M."/>
            <person name="Ramirez L."/>
            <person name="Pisabarro A.G."/>
            <person name="Kuo A."/>
            <person name="Tritt A."/>
            <person name="Lipzen A."/>
            <person name="He G."/>
            <person name="Yan M."/>
            <person name="Ng V."/>
            <person name="Cullen D."/>
            <person name="Martin F."/>
            <person name="Rosso M.-N."/>
            <person name="Henrissat B."/>
            <person name="Hibbett D."/>
            <person name="Martinez A.T."/>
            <person name="Grigoriev I.V."/>
        </authorList>
    </citation>
    <scope>NUCLEOTIDE SEQUENCE</scope>
    <source>
        <strain evidence="2">ATCC 90797</strain>
    </source>
</reference>
<dbReference type="AlphaFoldDB" id="A0A9P5ZZR6"/>
<protein>
    <submittedName>
        <fullName evidence="2">Uncharacterized protein</fullName>
    </submittedName>
</protein>
<keyword evidence="3" id="KW-1185">Reference proteome</keyword>
<keyword evidence="1" id="KW-0472">Membrane</keyword>
<gene>
    <name evidence="2" type="ORF">BDN71DRAFT_1446148</name>
</gene>
<evidence type="ECO:0000256" key="1">
    <source>
        <dbReference type="SAM" id="Phobius"/>
    </source>
</evidence>
<keyword evidence="1" id="KW-1133">Transmembrane helix</keyword>
<evidence type="ECO:0000313" key="2">
    <source>
        <dbReference type="EMBL" id="KAF9496442.1"/>
    </source>
</evidence>
<feature type="transmembrane region" description="Helical" evidence="1">
    <location>
        <begin position="6"/>
        <end position="22"/>
    </location>
</feature>